<reference evidence="2" key="1">
    <citation type="journal article" date="2015" name="Nat. Genet.">
        <title>The genome and transcriptome of the zoonotic hookworm Ancylostoma ceylanicum identify infection-specific gene families.</title>
        <authorList>
            <person name="Schwarz E.M."/>
            <person name="Hu Y."/>
            <person name="Antoshechkin I."/>
            <person name="Miller M.M."/>
            <person name="Sternberg P.W."/>
            <person name="Aroian R.V."/>
        </authorList>
    </citation>
    <scope>NUCLEOTIDE SEQUENCE</scope>
    <source>
        <strain evidence="2">HY135</strain>
    </source>
</reference>
<accession>A0A016SVV9</accession>
<dbReference type="EMBL" id="JARK01001502">
    <property type="protein sequence ID" value="EYB94863.1"/>
    <property type="molecule type" value="Genomic_DNA"/>
</dbReference>
<protein>
    <submittedName>
        <fullName evidence="1">Uncharacterized protein</fullName>
    </submittedName>
</protein>
<dbReference type="Proteomes" id="UP000024635">
    <property type="component" value="Unassembled WGS sequence"/>
</dbReference>
<keyword evidence="2" id="KW-1185">Reference proteome</keyword>
<proteinExistence type="predicted"/>
<evidence type="ECO:0000313" key="1">
    <source>
        <dbReference type="EMBL" id="EYB94863.1"/>
    </source>
</evidence>
<organism evidence="1 2">
    <name type="scientific">Ancylostoma ceylanicum</name>
    <dbReference type="NCBI Taxonomy" id="53326"/>
    <lineage>
        <taxon>Eukaryota</taxon>
        <taxon>Metazoa</taxon>
        <taxon>Ecdysozoa</taxon>
        <taxon>Nematoda</taxon>
        <taxon>Chromadorea</taxon>
        <taxon>Rhabditida</taxon>
        <taxon>Rhabditina</taxon>
        <taxon>Rhabditomorpha</taxon>
        <taxon>Strongyloidea</taxon>
        <taxon>Ancylostomatidae</taxon>
        <taxon>Ancylostomatinae</taxon>
        <taxon>Ancylostoma</taxon>
    </lineage>
</organism>
<sequence>MVQTFYLGQLPLRTGPGFIIEITHGKCADARVNRATLCGVNKFTLGNLSDVCQIHIFSVPGCIVGITQVPGCIIKITQGKRVGARVEGDRIDASAERANLCGVDTFTLGNLNDAYSC</sequence>
<dbReference type="AlphaFoldDB" id="A0A016SVV9"/>
<comment type="caution">
    <text evidence="1">The sequence shown here is derived from an EMBL/GenBank/DDBJ whole genome shotgun (WGS) entry which is preliminary data.</text>
</comment>
<name>A0A016SVV9_9BILA</name>
<evidence type="ECO:0000313" key="2">
    <source>
        <dbReference type="Proteomes" id="UP000024635"/>
    </source>
</evidence>
<gene>
    <name evidence="1" type="primary">Acey_s0166.g61</name>
    <name evidence="1" type="ORF">Y032_0166g61</name>
</gene>